<dbReference type="PANTHER" id="PTHR38041">
    <property type="entry name" value="CHORISMATE MUTASE"/>
    <property type="match status" value="1"/>
</dbReference>
<dbReference type="OrthoDB" id="514491at2"/>
<proteinExistence type="predicted"/>
<dbReference type="EMBL" id="UIGB01000001">
    <property type="protein sequence ID" value="SUU84673.1"/>
    <property type="molecule type" value="Genomic_DNA"/>
</dbReference>
<dbReference type="AlphaFoldDB" id="A0A380W877"/>
<feature type="domain" description="Chorismate mutase" evidence="3">
    <location>
        <begin position="3"/>
        <end position="94"/>
    </location>
</feature>
<evidence type="ECO:0000313" key="5">
    <source>
        <dbReference type="Proteomes" id="UP000254343"/>
    </source>
</evidence>
<dbReference type="GO" id="GO:0046417">
    <property type="term" value="P:chorismate metabolic process"/>
    <property type="evidence" value="ECO:0007669"/>
    <property type="project" value="InterPro"/>
</dbReference>
<dbReference type="RefSeq" id="WP_002715498.1">
    <property type="nucleotide sequence ID" value="NZ_UFSI01000001.1"/>
</dbReference>
<dbReference type="GO" id="GO:0009697">
    <property type="term" value="P:salicylic acid biosynthetic process"/>
    <property type="evidence" value="ECO:0007669"/>
    <property type="project" value="TreeGrafter"/>
</dbReference>
<dbReference type="Proteomes" id="UP000254343">
    <property type="component" value="Unassembled WGS sequence"/>
</dbReference>
<name>A0A380W877_AFIFE</name>
<dbReference type="InterPro" id="IPR036979">
    <property type="entry name" value="CM_dom_sf"/>
</dbReference>
<dbReference type="PANTHER" id="PTHR38041:SF1">
    <property type="entry name" value="CHORISMATE MUTASE"/>
    <property type="match status" value="1"/>
</dbReference>
<accession>A0A380W877</accession>
<dbReference type="Pfam" id="PF01817">
    <property type="entry name" value="CM_2"/>
    <property type="match status" value="1"/>
</dbReference>
<keyword evidence="2" id="KW-0413">Isomerase</keyword>
<evidence type="ECO:0000313" key="4">
    <source>
        <dbReference type="EMBL" id="SUU84673.1"/>
    </source>
</evidence>
<dbReference type="InterPro" id="IPR002701">
    <property type="entry name" value="CM_II_prokaryot"/>
</dbReference>
<dbReference type="InterPro" id="IPR036263">
    <property type="entry name" value="Chorismate_II_sf"/>
</dbReference>
<evidence type="ECO:0000256" key="1">
    <source>
        <dbReference type="ARBA" id="ARBA00012404"/>
    </source>
</evidence>
<gene>
    <name evidence="4" type="primary">tyrA</name>
    <name evidence="4" type="ORF">NCTC12722_01871</name>
</gene>
<organism evidence="4 5">
    <name type="scientific">Afipia felis</name>
    <name type="common">Cat scratch disease bacillus</name>
    <dbReference type="NCBI Taxonomy" id="1035"/>
    <lineage>
        <taxon>Bacteria</taxon>
        <taxon>Pseudomonadati</taxon>
        <taxon>Pseudomonadota</taxon>
        <taxon>Alphaproteobacteria</taxon>
        <taxon>Hyphomicrobiales</taxon>
        <taxon>Nitrobacteraceae</taxon>
        <taxon>Afipia</taxon>
    </lineage>
</organism>
<dbReference type="SUPFAM" id="SSF48600">
    <property type="entry name" value="Chorismate mutase II"/>
    <property type="match status" value="1"/>
</dbReference>
<evidence type="ECO:0000256" key="2">
    <source>
        <dbReference type="ARBA" id="ARBA00023235"/>
    </source>
</evidence>
<evidence type="ECO:0000259" key="3">
    <source>
        <dbReference type="PROSITE" id="PS51168"/>
    </source>
</evidence>
<dbReference type="InterPro" id="IPR051331">
    <property type="entry name" value="Chorismate_mutase-related"/>
</dbReference>
<dbReference type="GO" id="GO:0004106">
    <property type="term" value="F:chorismate mutase activity"/>
    <property type="evidence" value="ECO:0007669"/>
    <property type="project" value="UniProtKB-EC"/>
</dbReference>
<reference evidence="4 5" key="1">
    <citation type="submission" date="2018-06" db="EMBL/GenBank/DDBJ databases">
        <authorList>
            <consortium name="Pathogen Informatics"/>
            <person name="Doyle S."/>
        </authorList>
    </citation>
    <scope>NUCLEOTIDE SEQUENCE [LARGE SCALE GENOMIC DNA]</scope>
    <source>
        <strain evidence="4 5">NCTC12722</strain>
    </source>
</reference>
<dbReference type="EC" id="5.4.99.5" evidence="1"/>
<sequence>MADGQQTTLPQLREVIDRIDRDLVTLIAERVRCLDQVIAVKTREGIPAAIPERVEEVVAHVRAEAEAAGVPPDLAEMLWRSLIGWSITYEEGHLKSAKS</sequence>
<dbReference type="PROSITE" id="PS51168">
    <property type="entry name" value="CHORISMATE_MUT_2"/>
    <property type="match status" value="1"/>
</dbReference>
<dbReference type="SMART" id="SM00830">
    <property type="entry name" value="CM_2"/>
    <property type="match status" value="1"/>
</dbReference>
<dbReference type="Gene3D" id="1.20.59.10">
    <property type="entry name" value="Chorismate mutase"/>
    <property type="match status" value="1"/>
</dbReference>
<protein>
    <recommendedName>
        <fullName evidence="1">chorismate mutase</fullName>
        <ecNumber evidence="1">5.4.99.5</ecNumber>
    </recommendedName>
</protein>